<dbReference type="InterPro" id="IPR058625">
    <property type="entry name" value="MdtA-like_BSH"/>
</dbReference>
<dbReference type="EMBL" id="BLAX01000001">
    <property type="protein sequence ID" value="GET32532.1"/>
    <property type="molecule type" value="Genomic_DNA"/>
</dbReference>
<feature type="domain" description="Multidrug resistance protein MdtA-like barrel-sandwich hybrid" evidence="5">
    <location>
        <begin position="69"/>
        <end position="211"/>
    </location>
</feature>
<organism evidence="6 7">
    <name type="scientific">Prolixibacter bellariivorans</name>
    <dbReference type="NCBI Taxonomy" id="314319"/>
    <lineage>
        <taxon>Bacteria</taxon>
        <taxon>Pseudomonadati</taxon>
        <taxon>Bacteroidota</taxon>
        <taxon>Bacteroidia</taxon>
        <taxon>Marinilabiliales</taxon>
        <taxon>Prolixibacteraceae</taxon>
        <taxon>Prolixibacter</taxon>
    </lineage>
</organism>
<keyword evidence="2" id="KW-0175">Coiled coil</keyword>
<dbReference type="Pfam" id="PF25876">
    <property type="entry name" value="HH_MFP_RND"/>
    <property type="match status" value="1"/>
</dbReference>
<evidence type="ECO:0000259" key="5">
    <source>
        <dbReference type="Pfam" id="PF25917"/>
    </source>
</evidence>
<dbReference type="SUPFAM" id="SSF111369">
    <property type="entry name" value="HlyD-like secretion proteins"/>
    <property type="match status" value="1"/>
</dbReference>
<evidence type="ECO:0000256" key="2">
    <source>
        <dbReference type="SAM" id="Coils"/>
    </source>
</evidence>
<proteinExistence type="inferred from homology"/>
<dbReference type="Gene3D" id="2.40.50.100">
    <property type="match status" value="1"/>
</dbReference>
<dbReference type="InterPro" id="IPR006143">
    <property type="entry name" value="RND_pump_MFP"/>
</dbReference>
<dbReference type="GO" id="GO:0015562">
    <property type="term" value="F:efflux transmembrane transporter activity"/>
    <property type="evidence" value="ECO:0007669"/>
    <property type="project" value="TreeGrafter"/>
</dbReference>
<dbReference type="Gene3D" id="6.20.50.140">
    <property type="match status" value="1"/>
</dbReference>
<keyword evidence="7" id="KW-1185">Reference proteome</keyword>
<evidence type="ECO:0000259" key="4">
    <source>
        <dbReference type="Pfam" id="PF25876"/>
    </source>
</evidence>
<feature type="domain" description="Multidrug resistance protein MdtA-like alpha-helical hairpin" evidence="4">
    <location>
        <begin position="109"/>
        <end position="169"/>
    </location>
</feature>
<dbReference type="Proteomes" id="UP000391834">
    <property type="component" value="Unassembled WGS sequence"/>
</dbReference>
<dbReference type="PANTHER" id="PTHR30469">
    <property type="entry name" value="MULTIDRUG RESISTANCE PROTEIN MDTA"/>
    <property type="match status" value="1"/>
</dbReference>
<dbReference type="AlphaFoldDB" id="A0A5M4AXD2"/>
<evidence type="ECO:0000313" key="6">
    <source>
        <dbReference type="EMBL" id="GET32532.1"/>
    </source>
</evidence>
<evidence type="ECO:0000256" key="3">
    <source>
        <dbReference type="SAM" id="Phobius"/>
    </source>
</evidence>
<dbReference type="Pfam" id="PF25917">
    <property type="entry name" value="BSH_RND"/>
    <property type="match status" value="1"/>
</dbReference>
<accession>A0A5M4AXD2</accession>
<dbReference type="NCBIfam" id="TIGR01730">
    <property type="entry name" value="RND_mfp"/>
    <property type="match status" value="1"/>
</dbReference>
<keyword evidence="3" id="KW-0812">Transmembrane</keyword>
<evidence type="ECO:0000313" key="7">
    <source>
        <dbReference type="Proteomes" id="UP000391834"/>
    </source>
</evidence>
<dbReference type="Gene3D" id="2.40.30.170">
    <property type="match status" value="1"/>
</dbReference>
<comment type="caution">
    <text evidence="6">The sequence shown here is derived from an EMBL/GenBank/DDBJ whole genome shotgun (WGS) entry which is preliminary data.</text>
</comment>
<dbReference type="InterPro" id="IPR058624">
    <property type="entry name" value="MdtA-like_HH"/>
</dbReference>
<name>A0A5M4AXD2_9BACT</name>
<feature type="coiled-coil region" evidence="2">
    <location>
        <begin position="147"/>
        <end position="174"/>
    </location>
</feature>
<dbReference type="Gene3D" id="1.10.287.470">
    <property type="entry name" value="Helix hairpin bin"/>
    <property type="match status" value="1"/>
</dbReference>
<evidence type="ECO:0000256" key="1">
    <source>
        <dbReference type="ARBA" id="ARBA00009477"/>
    </source>
</evidence>
<keyword evidence="3" id="KW-0472">Membrane</keyword>
<sequence length="376" mass="41604">MDEPQNLPKMKKFFKIFGFVLLGVIFLGTLGFLYQKSQAKPDVFKDETPLITNIIQKTVATGSVVPRKEVEVKPQVSGIIQDLYVQAGDTVKEGDVLAKVKIIPDMVNLNAAEARVTKAKISFEDAKLDYDRQSKLFEKQVVSREDYQKAKLTYDGAQAEVEAAENNLDLIRKGVTKTSQKTTNTLIRATIDGMVLDVPVKVGNSVIQSNTFNDGTTIATLADMNDMIFDGKVDETEVGKIKEGMNIELTIGAIEHEKFDATLEYISPKGEEENGAIQFEIKANVNLKKDQFIRAGYSANADIVLARRDSVLAVPEGLLQFDNDSAYVEVETQPQQYEKRYVETGLSDGINIEIKDGITKDDHLKGPKVEPGSKDS</sequence>
<reference evidence="6 7" key="1">
    <citation type="submission" date="2019-10" db="EMBL/GenBank/DDBJ databases">
        <title>Prolixibacter strains distinguished by the presence of nitrate reductase genes were adept at nitrate-dependent anaerobic corrosion of metallic iron and carbon steel.</title>
        <authorList>
            <person name="Iino T."/>
            <person name="Shono N."/>
            <person name="Ito K."/>
            <person name="Nakamura R."/>
            <person name="Sueoka K."/>
            <person name="Harayama S."/>
            <person name="Ohkuma M."/>
        </authorList>
    </citation>
    <scope>NUCLEOTIDE SEQUENCE [LARGE SCALE GENOMIC DNA]</scope>
    <source>
        <strain evidence="6 7">JCM 13498</strain>
    </source>
</reference>
<comment type="similarity">
    <text evidence="1">Belongs to the membrane fusion protein (MFP) (TC 8.A.1) family.</text>
</comment>
<keyword evidence="3" id="KW-1133">Transmembrane helix</keyword>
<gene>
    <name evidence="6" type="ORF">PbJCM13498_13950</name>
</gene>
<dbReference type="PANTHER" id="PTHR30469:SF33">
    <property type="entry name" value="SLR1207 PROTEIN"/>
    <property type="match status" value="1"/>
</dbReference>
<dbReference type="GO" id="GO:1990281">
    <property type="term" value="C:efflux pump complex"/>
    <property type="evidence" value="ECO:0007669"/>
    <property type="project" value="TreeGrafter"/>
</dbReference>
<feature type="transmembrane region" description="Helical" evidence="3">
    <location>
        <begin position="12"/>
        <end position="34"/>
    </location>
</feature>
<protein>
    <submittedName>
        <fullName evidence="6">RND transporter MFP subunit</fullName>
    </submittedName>
</protein>